<evidence type="ECO:0000313" key="3">
    <source>
        <dbReference type="Proteomes" id="UP000197215"/>
    </source>
</evidence>
<accession>A0A212TZX4</accession>
<name>A0A212TZX4_9BURK</name>
<protein>
    <submittedName>
        <fullName evidence="2">Glyoxylase, beta-lactamase superfamily II</fullName>
    </submittedName>
</protein>
<sequence>MTISGITLNSKVISGLFPLSLACIGSSGNPHKLNTANSLLVKPFLCENPSMNKQLTFAHEVAEGIYCIDTGFGRDQFDASYLIVSDSQAAFVDVGTNYSAPRLLKTLDELSLTPNEVRYVILTHVHLDHAGGAGEMMRLCPMAQLIVHPRGARHMIDPSALRAGAVGVYGEEAVQKDYGQLLPIDASRVTEAGEGFEIMLGQRQLVCMDTPGHAKHHIAIWDRLSQGVFTGDTFGLSYREFDTEQGAYIMPTTTPIQFDPAALKESVERISALNPVCIYPTHYSRVDNVPRLKAIFLKQLDEMVEMAVSFKSSANRYAKIKSGLADIYENHLKTNGCNISRQELEAFLAIDLDLNTQGIEVWLDKA</sequence>
<dbReference type="SMART" id="SM00849">
    <property type="entry name" value="Lactamase_B"/>
    <property type="match status" value="1"/>
</dbReference>
<proteinExistence type="predicted"/>
<dbReference type="PANTHER" id="PTHR42951">
    <property type="entry name" value="METALLO-BETA-LACTAMASE DOMAIN-CONTAINING"/>
    <property type="match status" value="1"/>
</dbReference>
<keyword evidence="3" id="KW-1185">Reference proteome</keyword>
<dbReference type="CDD" id="cd07726">
    <property type="entry name" value="ST1585-like_MBL-fold"/>
    <property type="match status" value="1"/>
</dbReference>
<dbReference type="SUPFAM" id="SSF56281">
    <property type="entry name" value="Metallo-hydrolase/oxidoreductase"/>
    <property type="match status" value="1"/>
</dbReference>
<dbReference type="InterPro" id="IPR036866">
    <property type="entry name" value="RibonucZ/Hydroxyglut_hydro"/>
</dbReference>
<reference evidence="2 3" key="1">
    <citation type="submission" date="2017-06" db="EMBL/GenBank/DDBJ databases">
        <authorList>
            <person name="Kim H.J."/>
            <person name="Triplett B.A."/>
        </authorList>
    </citation>
    <scope>NUCLEOTIDE SEQUENCE [LARGE SCALE GENOMIC DNA]</scope>
    <source>
        <strain evidence="2 3">MWH-VicM1</strain>
    </source>
</reference>
<dbReference type="PANTHER" id="PTHR42951:SF22">
    <property type="entry name" value="METALLO BETA-LACTAMASE SUPERFAMILY LIPOPROTEIN"/>
    <property type="match status" value="1"/>
</dbReference>
<dbReference type="InterPro" id="IPR001279">
    <property type="entry name" value="Metallo-B-lactamas"/>
</dbReference>
<dbReference type="InterPro" id="IPR037482">
    <property type="entry name" value="ST1585_MBL-fold"/>
</dbReference>
<dbReference type="InterPro" id="IPR050855">
    <property type="entry name" value="NDM-1-like"/>
</dbReference>
<dbReference type="AlphaFoldDB" id="A0A212TZX4"/>
<dbReference type="Gene3D" id="3.60.15.10">
    <property type="entry name" value="Ribonuclease Z/Hydroxyacylglutathione hydrolase-like"/>
    <property type="match status" value="1"/>
</dbReference>
<gene>
    <name evidence="2" type="ORF">SAMN06295916_1300</name>
</gene>
<dbReference type="EMBL" id="FYEX01000002">
    <property type="protein sequence ID" value="SNC71553.1"/>
    <property type="molecule type" value="Genomic_DNA"/>
</dbReference>
<organism evidence="2 3">
    <name type="scientific">Polynucleobacter victoriensis</name>
    <dbReference type="NCBI Taxonomy" id="2049319"/>
    <lineage>
        <taxon>Bacteria</taxon>
        <taxon>Pseudomonadati</taxon>
        <taxon>Pseudomonadota</taxon>
        <taxon>Betaproteobacteria</taxon>
        <taxon>Burkholderiales</taxon>
        <taxon>Burkholderiaceae</taxon>
        <taxon>Polynucleobacter</taxon>
    </lineage>
</organism>
<evidence type="ECO:0000313" key="2">
    <source>
        <dbReference type="EMBL" id="SNC71553.1"/>
    </source>
</evidence>
<dbReference type="Proteomes" id="UP000197215">
    <property type="component" value="Unassembled WGS sequence"/>
</dbReference>
<feature type="domain" description="Metallo-beta-lactamase" evidence="1">
    <location>
        <begin position="77"/>
        <end position="282"/>
    </location>
</feature>
<dbReference type="Pfam" id="PF00753">
    <property type="entry name" value="Lactamase_B"/>
    <property type="match status" value="1"/>
</dbReference>
<evidence type="ECO:0000259" key="1">
    <source>
        <dbReference type="SMART" id="SM00849"/>
    </source>
</evidence>